<dbReference type="InterPro" id="IPR013758">
    <property type="entry name" value="Topo_IIA_A/C_ab"/>
</dbReference>
<keyword evidence="7 8" id="KW-0413">Isomerase</keyword>
<evidence type="ECO:0000256" key="3">
    <source>
        <dbReference type="ARBA" id="ARBA00022475"/>
    </source>
</evidence>
<dbReference type="InterPro" id="IPR050220">
    <property type="entry name" value="Type_II_DNA_Topoisomerases"/>
</dbReference>
<dbReference type="CDD" id="cd00187">
    <property type="entry name" value="TOP4c"/>
    <property type="match status" value="1"/>
</dbReference>
<dbReference type="EC" id="5.6.2.2" evidence="2"/>
<dbReference type="PROSITE" id="PS52040">
    <property type="entry name" value="TOPO_IIA"/>
    <property type="match status" value="1"/>
</dbReference>
<dbReference type="Gene3D" id="3.30.1360.40">
    <property type="match status" value="1"/>
</dbReference>
<evidence type="ECO:0000256" key="2">
    <source>
        <dbReference type="ARBA" id="ARBA00012895"/>
    </source>
</evidence>
<evidence type="ECO:0000313" key="11">
    <source>
        <dbReference type="Proteomes" id="UP001059576"/>
    </source>
</evidence>
<keyword evidence="5 8" id="KW-0238">DNA-binding</keyword>
<dbReference type="EMBL" id="CP101808">
    <property type="protein sequence ID" value="UUD37236.1"/>
    <property type="molecule type" value="Genomic_DNA"/>
</dbReference>
<protein>
    <recommendedName>
        <fullName evidence="2">DNA topoisomerase (ATP-hydrolyzing)</fullName>
        <ecNumber evidence="2">5.6.2.2</ecNumber>
    </recommendedName>
</protein>
<evidence type="ECO:0000256" key="8">
    <source>
        <dbReference type="PROSITE-ProRule" id="PRU01384"/>
    </source>
</evidence>
<dbReference type="InterPro" id="IPR006691">
    <property type="entry name" value="GyrA/parC_rep"/>
</dbReference>
<keyword evidence="6" id="KW-0472">Membrane</keyword>
<dbReference type="Gene3D" id="1.10.268.10">
    <property type="entry name" value="Topoisomerase, domain 3"/>
    <property type="match status" value="1"/>
</dbReference>
<dbReference type="PANTHER" id="PTHR43493">
    <property type="entry name" value="DNA GYRASE/TOPOISOMERASE SUBUNIT A"/>
    <property type="match status" value="1"/>
</dbReference>
<evidence type="ECO:0000313" key="10">
    <source>
        <dbReference type="EMBL" id="UUD37236.1"/>
    </source>
</evidence>
<keyword evidence="3" id="KW-1003">Cell membrane</keyword>
<organism evidence="10 11">
    <name type="scientific">Mycoplasmopsis equigenitalium</name>
    <dbReference type="NCBI Taxonomy" id="114883"/>
    <lineage>
        <taxon>Bacteria</taxon>
        <taxon>Bacillati</taxon>
        <taxon>Mycoplasmatota</taxon>
        <taxon>Mycoplasmoidales</taxon>
        <taxon>Metamycoplasmataceae</taxon>
        <taxon>Mycoplasmopsis</taxon>
    </lineage>
</organism>
<dbReference type="PANTHER" id="PTHR43493:SF9">
    <property type="entry name" value="DNA TOPOISOMERASE 4 SUBUNIT A"/>
    <property type="match status" value="1"/>
</dbReference>
<evidence type="ECO:0000256" key="1">
    <source>
        <dbReference type="ARBA" id="ARBA00000185"/>
    </source>
</evidence>
<feature type="domain" description="Topo IIA-type catalytic" evidence="9">
    <location>
        <begin position="45"/>
        <end position="513"/>
    </location>
</feature>
<keyword evidence="11" id="KW-1185">Reference proteome</keyword>
<sequence>MAKNTKNVTTENKPIQENVIVQSIDQVMDEKFGRYAKYIIQQRALPDARDGLKPVQRRILYSMYELNLTHDKPFKKSARVVGDVIGKYHPHGDSSIYEAMVRMSQDWKMNIPLVEMHGNVGSIDDDPAAAMRYTEARLAKITSHMLEDLKKNGVNYAPNFDDSEKEPVVLPSLIPNLLVNGTRGIAAGYATEMPPHNLGEIIDATIAKIKNPSITLNQLRKFVQGPDFPTGGVIYGGDGIIKAFERGNARIILVSKKHIIDNEKDEFKYIEVTEIPYGVVKSKLVYDIDSIIQNQSIDGLLEVKDQSDRNGISIMIKLDKNASEETIWKFLLSKTELQVYYSYNNVAIVNNTPKVLNLTQLLDEFINHITDVKYRTIQFDLEKFYARLEIVEGFIRVAEMLDKVIKVIRNAENSRQGVIDALISNFNFTPNQSAAIADMRLYRLSQTDRELYIKERDELKAKIAFLNNLIQNKDDFNKWLIEILKGIRKDFAEPRKTQIEQKEFTTSYNEIDLVKEEEVFVGVTNDGYLKKLSKKTYKGNELQTYKLKPYDYLLALMKVKSTTNLLIFTDLGRYALIPAYKIQESKWKDLGVHITEFVDYKSDESIVSVIGVDDFDLNAYVIIATKSGLVKRIALEDLVTSRYNSFLIAMKIKEGDMVINAQISNNKQDVIFITKNGLAAKYSETEIPIYGTRTQGVKAFNIGSKDYLTSFCCINENEELLMFTKDFAGKRIKYSDISYTNKKNVGKQLFSQKLTKPYLPEIVAAVSKTDKFLLKHNEIIEQKLVTEIPLTNVNDGFRNLKETKMEGITIWVNQIVNANNKMFTSISKSKEEVDRDDDRQFEIAEKKLIELSDNMDIDEILRRINENVKKNKM</sequence>
<reference evidence="10" key="1">
    <citation type="submission" date="2022-07" db="EMBL/GenBank/DDBJ databases">
        <title>Complete genome of Mycoplasma equigenitalium type strain T37.</title>
        <authorList>
            <person name="Spergser J."/>
        </authorList>
    </citation>
    <scope>NUCLEOTIDE SEQUENCE</scope>
    <source>
        <strain evidence="10">T37</strain>
    </source>
</reference>
<dbReference type="InterPro" id="IPR005741">
    <property type="entry name" value="TopoIV_A_Gpos"/>
</dbReference>
<proteinExistence type="predicted"/>
<dbReference type="InterPro" id="IPR035516">
    <property type="entry name" value="Gyrase/topoIV_suA_C"/>
</dbReference>
<gene>
    <name evidence="10" type="primary">parC</name>
    <name evidence="10" type="ORF">NPA09_01540</name>
</gene>
<dbReference type="SMART" id="SM00434">
    <property type="entry name" value="TOP4c"/>
    <property type="match status" value="1"/>
</dbReference>
<dbReference type="InterPro" id="IPR013757">
    <property type="entry name" value="Topo_IIA_A_a_sf"/>
</dbReference>
<feature type="active site" description="O-(5'-phospho-DNA)-tyrosine intermediate" evidence="8">
    <location>
        <position position="133"/>
    </location>
</feature>
<evidence type="ECO:0000256" key="6">
    <source>
        <dbReference type="ARBA" id="ARBA00023136"/>
    </source>
</evidence>
<evidence type="ECO:0000256" key="4">
    <source>
        <dbReference type="ARBA" id="ARBA00023029"/>
    </source>
</evidence>
<dbReference type="GO" id="GO:0003918">
    <property type="term" value="F:DNA topoisomerase type II (double strand cut, ATP-hydrolyzing) activity"/>
    <property type="evidence" value="ECO:0007669"/>
    <property type="project" value="UniProtKB-EC"/>
</dbReference>
<comment type="catalytic activity">
    <reaction evidence="1 8">
        <text>ATP-dependent breakage, passage and rejoining of double-stranded DNA.</text>
        <dbReference type="EC" id="5.6.2.2"/>
    </reaction>
</comment>
<keyword evidence="4 8" id="KW-0799">Topoisomerase</keyword>
<dbReference type="SUPFAM" id="SSF101904">
    <property type="entry name" value="GyrA/ParC C-terminal domain-like"/>
    <property type="match status" value="1"/>
</dbReference>
<dbReference type="Pfam" id="PF03989">
    <property type="entry name" value="DNA_gyraseA_C"/>
    <property type="match status" value="3"/>
</dbReference>
<dbReference type="Pfam" id="PF00521">
    <property type="entry name" value="DNA_topoisoIV"/>
    <property type="match status" value="1"/>
</dbReference>
<evidence type="ECO:0000256" key="7">
    <source>
        <dbReference type="ARBA" id="ARBA00023235"/>
    </source>
</evidence>
<dbReference type="SUPFAM" id="SSF56719">
    <property type="entry name" value="Type II DNA topoisomerase"/>
    <property type="match status" value="1"/>
</dbReference>
<dbReference type="Gene3D" id="2.120.10.90">
    <property type="entry name" value="DNA gyrase/topoisomerase IV, subunit A, C-terminal"/>
    <property type="match status" value="1"/>
</dbReference>
<dbReference type="Gene3D" id="3.90.199.10">
    <property type="entry name" value="Topoisomerase II, domain 5"/>
    <property type="match status" value="1"/>
</dbReference>
<dbReference type="InterPro" id="IPR013760">
    <property type="entry name" value="Topo_IIA-like_dom_sf"/>
</dbReference>
<dbReference type="NCBIfam" id="TIGR01061">
    <property type="entry name" value="parC_Gpos"/>
    <property type="match status" value="1"/>
</dbReference>
<name>A0ABY5J5S7_9BACT</name>
<dbReference type="InterPro" id="IPR002205">
    <property type="entry name" value="Topo_IIA_dom_A"/>
</dbReference>
<dbReference type="Proteomes" id="UP001059576">
    <property type="component" value="Chromosome"/>
</dbReference>
<evidence type="ECO:0000256" key="5">
    <source>
        <dbReference type="ARBA" id="ARBA00023125"/>
    </source>
</evidence>
<dbReference type="NCBIfam" id="NF004044">
    <property type="entry name" value="PRK05561.1"/>
    <property type="match status" value="1"/>
</dbReference>
<evidence type="ECO:0000259" key="9">
    <source>
        <dbReference type="PROSITE" id="PS52040"/>
    </source>
</evidence>
<accession>A0ABY5J5S7</accession>